<proteinExistence type="predicted"/>
<keyword evidence="2" id="KW-1185">Reference proteome</keyword>
<organism evidence="1 2">
    <name type="scientific">Mycobacterium intermedium</name>
    <dbReference type="NCBI Taxonomy" id="28445"/>
    <lineage>
        <taxon>Bacteria</taxon>
        <taxon>Bacillati</taxon>
        <taxon>Actinomycetota</taxon>
        <taxon>Actinomycetes</taxon>
        <taxon>Mycobacteriales</taxon>
        <taxon>Mycobacteriaceae</taxon>
        <taxon>Mycobacterium</taxon>
        <taxon>Mycobacterium simiae complex</taxon>
    </lineage>
</organism>
<name>A0A1T3W9S0_MYCIE</name>
<dbReference type="AlphaFoldDB" id="A0A1T3W9S0"/>
<evidence type="ECO:0000313" key="2">
    <source>
        <dbReference type="Proteomes" id="UP000192739"/>
    </source>
</evidence>
<sequence>MTHSPEYESLKHASNRTGISVWTLREKIASGELRAYRFSDKPGAAIRVRRVDVDALFKPVIPDTIYAGQRRK</sequence>
<evidence type="ECO:0000313" key="1">
    <source>
        <dbReference type="EMBL" id="ORB01857.1"/>
    </source>
</evidence>
<reference evidence="1 2" key="1">
    <citation type="submission" date="2017-02" db="EMBL/GenBank/DDBJ databases">
        <title>The new phylogeny of genus Mycobacterium.</title>
        <authorList>
            <person name="Tortoli E."/>
            <person name="Trovato A."/>
            <person name="Cirillo D.M."/>
        </authorList>
    </citation>
    <scope>NUCLEOTIDE SEQUENCE [LARGE SCALE GENOMIC DNA]</scope>
    <source>
        <strain evidence="1 2">DSM 44049</strain>
    </source>
</reference>
<gene>
    <name evidence="1" type="ORF">BST27_16840</name>
</gene>
<accession>A0A1T3W9S0</accession>
<comment type="caution">
    <text evidence="1">The sequence shown here is derived from an EMBL/GenBank/DDBJ whole genome shotgun (WGS) entry which is preliminary data.</text>
</comment>
<dbReference type="EMBL" id="MVHT01000046">
    <property type="protein sequence ID" value="ORB01857.1"/>
    <property type="molecule type" value="Genomic_DNA"/>
</dbReference>
<dbReference type="GO" id="GO:0003677">
    <property type="term" value="F:DNA binding"/>
    <property type="evidence" value="ECO:0007669"/>
    <property type="project" value="UniProtKB-KW"/>
</dbReference>
<keyword evidence="1" id="KW-0238">DNA-binding</keyword>
<dbReference type="Proteomes" id="UP000192739">
    <property type="component" value="Unassembled WGS sequence"/>
</dbReference>
<protein>
    <submittedName>
        <fullName evidence="1">DNA-binding protein</fullName>
    </submittedName>
</protein>